<keyword evidence="1" id="KW-1133">Transmembrane helix</keyword>
<evidence type="ECO:0008006" key="4">
    <source>
        <dbReference type="Google" id="ProtNLM"/>
    </source>
</evidence>
<reference evidence="2 3" key="1">
    <citation type="submission" date="2020-08" db="EMBL/GenBank/DDBJ databases">
        <title>Genome public.</title>
        <authorList>
            <person name="Liu C."/>
            <person name="Sun Q."/>
        </authorList>
    </citation>
    <scope>NUCLEOTIDE SEQUENCE [LARGE SCALE GENOMIC DNA]</scope>
    <source>
        <strain evidence="2 3">NSJ-7</strain>
    </source>
</reference>
<sequence length="165" mass="19188">MGYRFYPALITAAIVLIGHVLKWTSLLEYKKRRDETIEFSNRFIELANYYIEHCSIEPELYAVCIHDVDKIQKELGNDGVLAEFVDPFKQIKGRNYQLFMNILPEMRSMVNQLDSIMIRERIGQLPGLCDDALRRHVGNLDRVIEQEKKSILNPFLCFGSGILLH</sequence>
<dbReference type="EMBL" id="JACOOS010000001">
    <property type="protein sequence ID" value="MBC5676268.1"/>
    <property type="molecule type" value="Genomic_DNA"/>
</dbReference>
<comment type="caution">
    <text evidence="2">The sequence shown here is derived from an EMBL/GenBank/DDBJ whole genome shotgun (WGS) entry which is preliminary data.</text>
</comment>
<evidence type="ECO:0000256" key="1">
    <source>
        <dbReference type="SAM" id="Phobius"/>
    </source>
</evidence>
<organism evidence="2 3">
    <name type="scientific">Anaerostipes hominis</name>
    <name type="common">ex Liu et al. 2021</name>
    <dbReference type="NCBI Taxonomy" id="2763018"/>
    <lineage>
        <taxon>Bacteria</taxon>
        <taxon>Bacillati</taxon>
        <taxon>Bacillota</taxon>
        <taxon>Clostridia</taxon>
        <taxon>Lachnospirales</taxon>
        <taxon>Lachnospiraceae</taxon>
        <taxon>Anaerostipes</taxon>
    </lineage>
</organism>
<evidence type="ECO:0000313" key="3">
    <source>
        <dbReference type="Proteomes" id="UP000635828"/>
    </source>
</evidence>
<name>A0ABR7FM76_9FIRM</name>
<dbReference type="RefSeq" id="WP_024728211.1">
    <property type="nucleotide sequence ID" value="NZ_JACOOS010000001.1"/>
</dbReference>
<keyword evidence="3" id="KW-1185">Reference proteome</keyword>
<evidence type="ECO:0000313" key="2">
    <source>
        <dbReference type="EMBL" id="MBC5676268.1"/>
    </source>
</evidence>
<keyword evidence="1" id="KW-0812">Transmembrane</keyword>
<feature type="transmembrane region" description="Helical" evidence="1">
    <location>
        <begin position="6"/>
        <end position="24"/>
    </location>
</feature>
<dbReference type="Proteomes" id="UP000635828">
    <property type="component" value="Unassembled WGS sequence"/>
</dbReference>
<protein>
    <recommendedName>
        <fullName evidence="4">LemA family protein</fullName>
    </recommendedName>
</protein>
<proteinExistence type="predicted"/>
<gene>
    <name evidence="2" type="ORF">H8S22_01130</name>
</gene>
<keyword evidence="1" id="KW-0472">Membrane</keyword>
<accession>A0ABR7FM76</accession>